<evidence type="ECO:0000256" key="2">
    <source>
        <dbReference type="ARBA" id="ARBA00022475"/>
    </source>
</evidence>
<feature type="transmembrane region" description="Helical" evidence="6">
    <location>
        <begin position="212"/>
        <end position="231"/>
    </location>
</feature>
<feature type="transmembrane region" description="Helical" evidence="6">
    <location>
        <begin position="252"/>
        <end position="274"/>
    </location>
</feature>
<evidence type="ECO:0000256" key="6">
    <source>
        <dbReference type="SAM" id="Phobius"/>
    </source>
</evidence>
<feature type="transmembrane region" description="Helical" evidence="6">
    <location>
        <begin position="406"/>
        <end position="427"/>
    </location>
</feature>
<feature type="transmembrane region" description="Helical" evidence="6">
    <location>
        <begin position="168"/>
        <end position="192"/>
    </location>
</feature>
<protein>
    <submittedName>
        <fullName evidence="7">Amino acid permease-associated region</fullName>
    </submittedName>
</protein>
<keyword evidence="3 6" id="KW-0812">Transmembrane</keyword>
<dbReference type="PIRSF" id="PIRSF006060">
    <property type="entry name" value="AA_transporter"/>
    <property type="match status" value="1"/>
</dbReference>
<dbReference type="InterPro" id="IPR050367">
    <property type="entry name" value="APC_superfamily"/>
</dbReference>
<dbReference type="GO" id="GO:0022857">
    <property type="term" value="F:transmembrane transporter activity"/>
    <property type="evidence" value="ECO:0007669"/>
    <property type="project" value="InterPro"/>
</dbReference>
<evidence type="ECO:0000256" key="3">
    <source>
        <dbReference type="ARBA" id="ARBA00022692"/>
    </source>
</evidence>
<feature type="transmembrane region" description="Helical" evidence="6">
    <location>
        <begin position="54"/>
        <end position="77"/>
    </location>
</feature>
<dbReference type="Proteomes" id="UP000005143">
    <property type="component" value="Unassembled WGS sequence"/>
</dbReference>
<sequence length="480" mass="50514">MESSTAAAPAAPSSDPPLKRAISRNMLLLFVIGDVVGGGIYTLVGVIGGEVGGLVWLPFALALALAVLTATAYAELVTKYPQAAGAALYVNKAFRKPFFTFMVAFAVMCSGIASASTLSRGVAETYLPRLFDWSLSETQTVLIALGFLLIVAAVNFRGISESVKINVVLTLIEFGGLILIVVIGIAALLDGVGDIGNAFSTSDAKAAGHDVTLIPAALAGTALAFYALIGFEDSVNVAEEAKDPGRDYPRALFGGLLIAGSLYIVIGIIAPAVLPYKTLISDDTTPLLEISQLGPLSVEIKVFAAIGILALINGALINMIMASRLTYGMARQRIVPAFFGKVHRGRRTPWTAIIFTSGLAFILTATGDVSDLATTTTTLLLIVFVTVNISVLVLRRDPVSHSHFVAPTLLPAIGAVAALGLLIHRVANDTEQITRALLLLGLGLVFWLANYVATRGVDKQFDTGMIEAIEHPEETPQPKD</sequence>
<dbReference type="GO" id="GO:0005886">
    <property type="term" value="C:plasma membrane"/>
    <property type="evidence" value="ECO:0007669"/>
    <property type="project" value="UniProtKB-SubCell"/>
</dbReference>
<gene>
    <name evidence="7" type="ORF">PAI11_26760</name>
</gene>
<organism evidence="7 8">
    <name type="scientific">Patulibacter medicamentivorans</name>
    <dbReference type="NCBI Taxonomy" id="1097667"/>
    <lineage>
        <taxon>Bacteria</taxon>
        <taxon>Bacillati</taxon>
        <taxon>Actinomycetota</taxon>
        <taxon>Thermoleophilia</taxon>
        <taxon>Solirubrobacterales</taxon>
        <taxon>Patulibacteraceae</taxon>
        <taxon>Patulibacter</taxon>
    </lineage>
</organism>
<evidence type="ECO:0000313" key="7">
    <source>
        <dbReference type="EMBL" id="EHN10449.1"/>
    </source>
</evidence>
<dbReference type="Pfam" id="PF13520">
    <property type="entry name" value="AA_permease_2"/>
    <property type="match status" value="1"/>
</dbReference>
<dbReference type="PATRIC" id="fig|1097667.3.peg.2656"/>
<comment type="caution">
    <text evidence="7">The sequence shown here is derived from an EMBL/GenBank/DDBJ whole genome shotgun (WGS) entry which is preliminary data.</text>
</comment>
<feature type="transmembrane region" description="Helical" evidence="6">
    <location>
        <begin position="98"/>
        <end position="118"/>
    </location>
</feature>
<feature type="transmembrane region" description="Helical" evidence="6">
    <location>
        <begin position="138"/>
        <end position="156"/>
    </location>
</feature>
<dbReference type="RefSeq" id="WP_007576007.1">
    <property type="nucleotide sequence ID" value="NZ_AGUD01000220.1"/>
</dbReference>
<keyword evidence="2" id="KW-1003">Cell membrane</keyword>
<feature type="transmembrane region" description="Helical" evidence="6">
    <location>
        <begin position="348"/>
        <end position="366"/>
    </location>
</feature>
<dbReference type="PANTHER" id="PTHR42770:SF11">
    <property type="entry name" value="INNER MEMBRANE TRANSPORT PROTEIN YBAT"/>
    <property type="match status" value="1"/>
</dbReference>
<evidence type="ECO:0000256" key="4">
    <source>
        <dbReference type="ARBA" id="ARBA00022989"/>
    </source>
</evidence>
<proteinExistence type="predicted"/>
<evidence type="ECO:0000313" key="8">
    <source>
        <dbReference type="Proteomes" id="UP000005143"/>
    </source>
</evidence>
<feature type="transmembrane region" description="Helical" evidence="6">
    <location>
        <begin position="302"/>
        <end position="327"/>
    </location>
</feature>
<keyword evidence="5 6" id="KW-0472">Membrane</keyword>
<evidence type="ECO:0000256" key="1">
    <source>
        <dbReference type="ARBA" id="ARBA00004651"/>
    </source>
</evidence>
<comment type="subcellular location">
    <subcellularLocation>
        <location evidence="1">Cell membrane</location>
        <topology evidence="1">Multi-pass membrane protein</topology>
    </subcellularLocation>
</comment>
<accession>H0E774</accession>
<feature type="transmembrane region" description="Helical" evidence="6">
    <location>
        <begin position="27"/>
        <end position="48"/>
    </location>
</feature>
<dbReference type="EMBL" id="AGUD01000220">
    <property type="protein sequence ID" value="EHN10449.1"/>
    <property type="molecule type" value="Genomic_DNA"/>
</dbReference>
<feature type="transmembrane region" description="Helical" evidence="6">
    <location>
        <begin position="372"/>
        <end position="394"/>
    </location>
</feature>
<keyword evidence="4 6" id="KW-1133">Transmembrane helix</keyword>
<keyword evidence="8" id="KW-1185">Reference proteome</keyword>
<feature type="transmembrane region" description="Helical" evidence="6">
    <location>
        <begin position="433"/>
        <end position="453"/>
    </location>
</feature>
<dbReference type="PANTHER" id="PTHR42770">
    <property type="entry name" value="AMINO ACID TRANSPORTER-RELATED"/>
    <property type="match status" value="1"/>
</dbReference>
<dbReference type="Gene3D" id="1.20.1740.10">
    <property type="entry name" value="Amino acid/polyamine transporter I"/>
    <property type="match status" value="1"/>
</dbReference>
<dbReference type="AlphaFoldDB" id="H0E774"/>
<reference evidence="7 8" key="1">
    <citation type="journal article" date="2013" name="Biodegradation">
        <title>Quantitative proteomic analysis of ibuprofen-degrading Patulibacter sp. strain I11.</title>
        <authorList>
            <person name="Almeida B."/>
            <person name="Kjeldal H."/>
            <person name="Lolas I."/>
            <person name="Knudsen A.D."/>
            <person name="Carvalho G."/>
            <person name="Nielsen K.L."/>
            <person name="Barreto Crespo M.T."/>
            <person name="Stensballe A."/>
            <person name="Nielsen J.L."/>
        </authorList>
    </citation>
    <scope>NUCLEOTIDE SEQUENCE [LARGE SCALE GENOMIC DNA]</scope>
    <source>
        <strain evidence="7 8">I11</strain>
    </source>
</reference>
<name>H0E774_9ACTN</name>
<dbReference type="OrthoDB" id="4568421at2"/>
<dbReference type="InterPro" id="IPR002293">
    <property type="entry name" value="AA/rel_permease1"/>
</dbReference>
<evidence type="ECO:0000256" key="5">
    <source>
        <dbReference type="ARBA" id="ARBA00023136"/>
    </source>
</evidence>